<accession>A0AB36D4S9</accession>
<reference evidence="2 3" key="1">
    <citation type="journal article" date="2020" name="Front. Microbiol.">
        <title>Genetic Organization of the aprX-lipA2 Operon Affects the Proteolytic Potential of Pseudomonas Species in Milk.</title>
        <authorList>
            <person name="Maier C."/>
            <person name="Huptas C."/>
            <person name="von Neubeck M."/>
            <person name="Scherer S."/>
            <person name="Wenning M."/>
            <person name="Lucking G."/>
        </authorList>
    </citation>
    <scope>NUCLEOTIDE SEQUENCE [LARGE SCALE GENOMIC DNA]</scope>
    <source>
        <strain evidence="2 3">WS 5114</strain>
    </source>
</reference>
<proteinExistence type="predicted"/>
<dbReference type="AlphaFoldDB" id="A0AB36D4S9"/>
<organism evidence="2 3">
    <name type="scientific">Pseudomonas mandelii</name>
    <dbReference type="NCBI Taxonomy" id="75612"/>
    <lineage>
        <taxon>Bacteria</taxon>
        <taxon>Pseudomonadati</taxon>
        <taxon>Pseudomonadota</taxon>
        <taxon>Gammaproteobacteria</taxon>
        <taxon>Pseudomonadales</taxon>
        <taxon>Pseudomonadaceae</taxon>
        <taxon>Pseudomonas</taxon>
    </lineage>
</organism>
<evidence type="ECO:0000313" key="3">
    <source>
        <dbReference type="Proteomes" id="UP000548707"/>
    </source>
</evidence>
<dbReference type="Proteomes" id="UP000548707">
    <property type="component" value="Unassembled WGS sequence"/>
</dbReference>
<protein>
    <recommendedName>
        <fullName evidence="1">DUF7683 domain-containing protein</fullName>
    </recommendedName>
</protein>
<name>A0AB36D4S9_9PSED</name>
<dbReference type="Pfam" id="PF24731">
    <property type="entry name" value="DUF7683"/>
    <property type="match status" value="1"/>
</dbReference>
<gene>
    <name evidence="2" type="ORF">HBO26_24890</name>
</gene>
<feature type="domain" description="DUF7683" evidence="1">
    <location>
        <begin position="2"/>
        <end position="72"/>
    </location>
</feature>
<evidence type="ECO:0000313" key="2">
    <source>
        <dbReference type="EMBL" id="NMZ82530.1"/>
    </source>
</evidence>
<dbReference type="InterPro" id="IPR056100">
    <property type="entry name" value="DUF7683"/>
</dbReference>
<evidence type="ECO:0000259" key="1">
    <source>
        <dbReference type="Pfam" id="PF24731"/>
    </source>
</evidence>
<sequence length="76" mass="8673">MIYVIEAFHKHNELLAFEVELPTGYDQEIKNIMGWTAEQEGWEGYDLTDEQLGALEALLGKNVYDAAYLFQLSCNA</sequence>
<dbReference type="EMBL" id="JAAQXV010000009">
    <property type="protein sequence ID" value="NMZ82530.1"/>
    <property type="molecule type" value="Genomic_DNA"/>
</dbReference>
<comment type="caution">
    <text evidence="2">The sequence shown here is derived from an EMBL/GenBank/DDBJ whole genome shotgun (WGS) entry which is preliminary data.</text>
</comment>
<dbReference type="RefSeq" id="WP_169858044.1">
    <property type="nucleotide sequence ID" value="NZ_JAAQXV010000009.1"/>
</dbReference>